<dbReference type="CDD" id="cd12148">
    <property type="entry name" value="fungal_TF_MHR"/>
    <property type="match status" value="1"/>
</dbReference>
<keyword evidence="6" id="KW-0539">Nucleus</keyword>
<protein>
    <recommendedName>
        <fullName evidence="8">Zn(2)-C6 fungal-type domain-containing protein</fullName>
    </recommendedName>
</protein>
<dbReference type="SUPFAM" id="SSF57701">
    <property type="entry name" value="Zn2/Cys6 DNA-binding domain"/>
    <property type="match status" value="1"/>
</dbReference>
<sequence>MGLRRSCVFCRTRKIRCSGESICSACRKRNLSCEYSPEARKGRPAQRGTATSQPPLTSQIHDNNGRDTSSQPGASAESFLTPNPIAQSYEESATSSDLSIQVGDELERRFNAYFITKTDSGSNIFQTAIATYQRELDKSPRKPPFHSIQLPLSYDGLLSFMASEMVGILPLRFSHLGVEQLEAPNQNFYVSTLAADTTRTMFDPLESAIDPLTVLGKHLILQLVDVWFSAHPLSPLVSKTLLATAIQNDTVDKALLAVILADAYDIQPIMSGLHECAPVDPQTLSNFAILQLKQRTVVLGRPSVLSTAQALFLVGWRELGLGHARRATCFTGYACRIIATLYTFWQADDHSKCSRKLNGVNIGAVEQELAQNVYWLCLATTTWGFMQTNQPFSLLTPETTPEFPCLDEAASAILRLDRASGNISTLQAQIQATQCLWPLSHITSTVAHIYTLYLNAPAENKEKQAVPWQKQHLHELHQLFQPCFDRSVLASRMHRILLNAIELVKNEVTVASSRSFLLNAYHSIAIHMLFSGDKNDQKRPAISPSVIDPFCQSASALLTILQQRPSKVSNLMPAQDFRSVDESSIMLYALDTCSRGFSYIYAKHEHGSIEERNMIGLRQNKLAHLADQLHQACKGDVISRLGAALLPVKKRMKRAKQAFQQLGSSSIPQTALLSSRDAQTPSSNSSSANDTLMDPGLSVGQIADPSLAPDSESFPLMAIDQTLSLSEDPCEIYDPGFFLDGPVTGSLLGFPGLAKMNMQLQDYVSLESDLDQDALAFLSQGTSGISFNELNLIKYQCVSRTFMKPGGIELSINSQHHDTSSCLAPFTSNSTGGRCVFTMGAGYPCSTARLPPTLPPDLCIRFLSFLSQNAHTSEAPAMTPRGTPTPTPMAVSRPAEDEEEDEEAEEDATEADEFDEFDEVHVLFPDDASAVEFASAAYPYSIFPVATSNEFPCGQITSLPLLIGVPQQYVETPFSYRRFIIEQPPSLLILSTQYKRTEVSCMYVRQTDGQLSDSQFGSVHAPRDRTYGCSPVSMQRLFDRQTSDLPQHAEYVSDEQGTLLLAMVPSGK</sequence>
<dbReference type="Gene3D" id="4.10.240.10">
    <property type="entry name" value="Zn(2)-C6 fungal-type DNA-binding domain"/>
    <property type="match status" value="1"/>
</dbReference>
<dbReference type="SMART" id="SM00066">
    <property type="entry name" value="GAL4"/>
    <property type="match status" value="1"/>
</dbReference>
<dbReference type="PANTHER" id="PTHR47338">
    <property type="entry name" value="ZN(II)2CYS6 TRANSCRIPTION FACTOR (EUROFUNG)-RELATED"/>
    <property type="match status" value="1"/>
</dbReference>
<dbReference type="PANTHER" id="PTHR47338:SF5">
    <property type="entry name" value="ZN(II)2CYS6 TRANSCRIPTION FACTOR (EUROFUNG)"/>
    <property type="match status" value="1"/>
</dbReference>
<evidence type="ECO:0000256" key="6">
    <source>
        <dbReference type="ARBA" id="ARBA00023242"/>
    </source>
</evidence>
<evidence type="ECO:0000256" key="5">
    <source>
        <dbReference type="ARBA" id="ARBA00023163"/>
    </source>
</evidence>
<dbReference type="OrthoDB" id="5069333at2759"/>
<evidence type="ECO:0000256" key="1">
    <source>
        <dbReference type="ARBA" id="ARBA00004123"/>
    </source>
</evidence>
<dbReference type="PROSITE" id="PS00463">
    <property type="entry name" value="ZN2_CY6_FUNGAL_1"/>
    <property type="match status" value="1"/>
</dbReference>
<feature type="compositionally biased region" description="Low complexity" evidence="7">
    <location>
        <begin position="875"/>
        <end position="890"/>
    </location>
</feature>
<dbReference type="GO" id="GO:0009893">
    <property type="term" value="P:positive regulation of metabolic process"/>
    <property type="evidence" value="ECO:0007669"/>
    <property type="project" value="UniProtKB-ARBA"/>
</dbReference>
<feature type="region of interest" description="Disordered" evidence="7">
    <location>
        <begin position="37"/>
        <end position="80"/>
    </location>
</feature>
<keyword evidence="5" id="KW-0804">Transcription</keyword>
<proteinExistence type="predicted"/>
<dbReference type="Pfam" id="PF00172">
    <property type="entry name" value="Zn_clus"/>
    <property type="match status" value="1"/>
</dbReference>
<dbReference type="Proteomes" id="UP000184304">
    <property type="component" value="Unassembled WGS sequence"/>
</dbReference>
<keyword evidence="3" id="KW-0805">Transcription regulation</keyword>
<evidence type="ECO:0000256" key="2">
    <source>
        <dbReference type="ARBA" id="ARBA00022723"/>
    </source>
</evidence>
<dbReference type="CDD" id="cd00067">
    <property type="entry name" value="GAL4"/>
    <property type="match status" value="1"/>
</dbReference>
<feature type="region of interest" description="Disordered" evidence="7">
    <location>
        <begin position="872"/>
        <end position="912"/>
    </location>
</feature>
<feature type="domain" description="Zn(2)-C6 fungal-type" evidence="8">
    <location>
        <begin position="6"/>
        <end position="35"/>
    </location>
</feature>
<dbReference type="VEuPathDB" id="FungiDB:ASPTUDRAFT_145856"/>
<dbReference type="EMBL" id="KV878198">
    <property type="protein sequence ID" value="OJI85824.1"/>
    <property type="molecule type" value="Genomic_DNA"/>
</dbReference>
<comment type="subcellular location">
    <subcellularLocation>
        <location evidence="1">Nucleus</location>
    </subcellularLocation>
</comment>
<feature type="compositionally biased region" description="Acidic residues" evidence="7">
    <location>
        <begin position="896"/>
        <end position="912"/>
    </location>
</feature>
<evidence type="ECO:0000313" key="9">
    <source>
        <dbReference type="EMBL" id="OJI85824.1"/>
    </source>
</evidence>
<gene>
    <name evidence="9" type="ORF">ASPTUDRAFT_145856</name>
</gene>
<reference evidence="10" key="1">
    <citation type="journal article" date="2017" name="Genome Biol.">
        <title>Comparative genomics reveals high biological diversity and specific adaptations in the industrially and medically important fungal genus Aspergillus.</title>
        <authorList>
            <person name="de Vries R.P."/>
            <person name="Riley R."/>
            <person name="Wiebenga A."/>
            <person name="Aguilar-Osorio G."/>
            <person name="Amillis S."/>
            <person name="Uchima C.A."/>
            <person name="Anderluh G."/>
            <person name="Asadollahi M."/>
            <person name="Askin M."/>
            <person name="Barry K."/>
            <person name="Battaglia E."/>
            <person name="Bayram O."/>
            <person name="Benocci T."/>
            <person name="Braus-Stromeyer S.A."/>
            <person name="Caldana C."/>
            <person name="Canovas D."/>
            <person name="Cerqueira G.C."/>
            <person name="Chen F."/>
            <person name="Chen W."/>
            <person name="Choi C."/>
            <person name="Clum A."/>
            <person name="Dos Santos R.A."/>
            <person name="Damasio A.R."/>
            <person name="Diallinas G."/>
            <person name="Emri T."/>
            <person name="Fekete E."/>
            <person name="Flipphi M."/>
            <person name="Freyberg S."/>
            <person name="Gallo A."/>
            <person name="Gournas C."/>
            <person name="Habgood R."/>
            <person name="Hainaut M."/>
            <person name="Harispe M.L."/>
            <person name="Henrissat B."/>
            <person name="Hilden K.S."/>
            <person name="Hope R."/>
            <person name="Hossain A."/>
            <person name="Karabika E."/>
            <person name="Karaffa L."/>
            <person name="Karanyi Z."/>
            <person name="Krasevec N."/>
            <person name="Kuo A."/>
            <person name="Kusch H."/>
            <person name="LaButti K."/>
            <person name="Lagendijk E.L."/>
            <person name="Lapidus A."/>
            <person name="Levasseur A."/>
            <person name="Lindquist E."/>
            <person name="Lipzen A."/>
            <person name="Logrieco A.F."/>
            <person name="MacCabe A."/>
            <person name="Maekelae M.R."/>
            <person name="Malavazi I."/>
            <person name="Melin P."/>
            <person name="Meyer V."/>
            <person name="Mielnichuk N."/>
            <person name="Miskei M."/>
            <person name="Molnar A.P."/>
            <person name="Mule G."/>
            <person name="Ngan C.Y."/>
            <person name="Orejas M."/>
            <person name="Orosz E."/>
            <person name="Ouedraogo J.P."/>
            <person name="Overkamp K.M."/>
            <person name="Park H.-S."/>
            <person name="Perrone G."/>
            <person name="Piumi F."/>
            <person name="Punt P.J."/>
            <person name="Ram A.F."/>
            <person name="Ramon A."/>
            <person name="Rauscher S."/>
            <person name="Record E."/>
            <person name="Riano-Pachon D.M."/>
            <person name="Robert V."/>
            <person name="Roehrig J."/>
            <person name="Ruller R."/>
            <person name="Salamov A."/>
            <person name="Salih N.S."/>
            <person name="Samson R.A."/>
            <person name="Sandor E."/>
            <person name="Sanguinetti M."/>
            <person name="Schuetze T."/>
            <person name="Sepcic K."/>
            <person name="Shelest E."/>
            <person name="Sherlock G."/>
            <person name="Sophianopoulou V."/>
            <person name="Squina F.M."/>
            <person name="Sun H."/>
            <person name="Susca A."/>
            <person name="Todd R.B."/>
            <person name="Tsang A."/>
            <person name="Unkles S.E."/>
            <person name="van de Wiele N."/>
            <person name="van Rossen-Uffink D."/>
            <person name="Oliveira J.V."/>
            <person name="Vesth T.C."/>
            <person name="Visser J."/>
            <person name="Yu J.-H."/>
            <person name="Zhou M."/>
            <person name="Andersen M.R."/>
            <person name="Archer D.B."/>
            <person name="Baker S.E."/>
            <person name="Benoit I."/>
            <person name="Brakhage A.A."/>
            <person name="Braus G.H."/>
            <person name="Fischer R."/>
            <person name="Frisvad J.C."/>
            <person name="Goldman G.H."/>
            <person name="Houbraken J."/>
            <person name="Oakley B."/>
            <person name="Pocsi I."/>
            <person name="Scazzocchio C."/>
            <person name="Seiboth B."/>
            <person name="vanKuyk P.A."/>
            <person name="Wortman J."/>
            <person name="Dyer P.S."/>
            <person name="Grigoriev I.V."/>
        </authorList>
    </citation>
    <scope>NUCLEOTIDE SEQUENCE [LARGE SCALE GENOMIC DNA]</scope>
    <source>
        <strain evidence="10">CBS 134.48</strain>
    </source>
</reference>
<name>A0A1L9N9M2_ASPTC</name>
<evidence type="ECO:0000256" key="3">
    <source>
        <dbReference type="ARBA" id="ARBA00023015"/>
    </source>
</evidence>
<accession>A0A1L9N9M2</accession>
<keyword evidence="10" id="KW-1185">Reference proteome</keyword>
<dbReference type="GO" id="GO:0000981">
    <property type="term" value="F:DNA-binding transcription factor activity, RNA polymerase II-specific"/>
    <property type="evidence" value="ECO:0007669"/>
    <property type="project" value="InterPro"/>
</dbReference>
<evidence type="ECO:0000256" key="4">
    <source>
        <dbReference type="ARBA" id="ARBA00023125"/>
    </source>
</evidence>
<dbReference type="InterPro" id="IPR036864">
    <property type="entry name" value="Zn2-C6_fun-type_DNA-bd_sf"/>
</dbReference>
<dbReference type="STRING" id="767770.A0A1L9N9M2"/>
<feature type="compositionally biased region" description="Polar residues" evidence="7">
    <location>
        <begin position="670"/>
        <end position="690"/>
    </location>
</feature>
<feature type="region of interest" description="Disordered" evidence="7">
    <location>
        <begin position="670"/>
        <end position="701"/>
    </location>
</feature>
<dbReference type="GO" id="GO:0003677">
    <property type="term" value="F:DNA binding"/>
    <property type="evidence" value="ECO:0007669"/>
    <property type="project" value="UniProtKB-KW"/>
</dbReference>
<dbReference type="InterPro" id="IPR050815">
    <property type="entry name" value="TF_fung"/>
</dbReference>
<dbReference type="PROSITE" id="PS50048">
    <property type="entry name" value="ZN2_CY6_FUNGAL_2"/>
    <property type="match status" value="1"/>
</dbReference>
<evidence type="ECO:0000256" key="7">
    <source>
        <dbReference type="SAM" id="MobiDB-lite"/>
    </source>
</evidence>
<keyword evidence="4" id="KW-0238">DNA-binding</keyword>
<dbReference type="GO" id="GO:0005634">
    <property type="term" value="C:nucleus"/>
    <property type="evidence" value="ECO:0007669"/>
    <property type="project" value="UniProtKB-SubCell"/>
</dbReference>
<feature type="compositionally biased region" description="Polar residues" evidence="7">
    <location>
        <begin position="48"/>
        <end position="80"/>
    </location>
</feature>
<dbReference type="InterPro" id="IPR001138">
    <property type="entry name" value="Zn2Cys6_DnaBD"/>
</dbReference>
<dbReference type="GO" id="GO:0008270">
    <property type="term" value="F:zinc ion binding"/>
    <property type="evidence" value="ECO:0007669"/>
    <property type="project" value="InterPro"/>
</dbReference>
<keyword evidence="2" id="KW-0479">Metal-binding</keyword>
<evidence type="ECO:0000259" key="8">
    <source>
        <dbReference type="PROSITE" id="PS50048"/>
    </source>
</evidence>
<evidence type="ECO:0000313" key="10">
    <source>
        <dbReference type="Proteomes" id="UP000184304"/>
    </source>
</evidence>
<dbReference type="AlphaFoldDB" id="A0A1L9N9M2"/>
<organism evidence="9 10">
    <name type="scientific">Aspergillus tubingensis (strain CBS 134.48)</name>
    <dbReference type="NCBI Taxonomy" id="767770"/>
    <lineage>
        <taxon>Eukaryota</taxon>
        <taxon>Fungi</taxon>
        <taxon>Dikarya</taxon>
        <taxon>Ascomycota</taxon>
        <taxon>Pezizomycotina</taxon>
        <taxon>Eurotiomycetes</taxon>
        <taxon>Eurotiomycetidae</taxon>
        <taxon>Eurotiales</taxon>
        <taxon>Aspergillaceae</taxon>
        <taxon>Aspergillus</taxon>
        <taxon>Aspergillus subgen. Circumdati</taxon>
    </lineage>
</organism>